<dbReference type="RefSeq" id="WP_176787541.1">
    <property type="nucleotide sequence ID" value="NZ_FNCV01000001.1"/>
</dbReference>
<dbReference type="InterPro" id="IPR043128">
    <property type="entry name" value="Rev_trsase/Diguanyl_cyclase"/>
</dbReference>
<dbReference type="AlphaFoldDB" id="A0A1G7UY89"/>
<dbReference type="EMBL" id="FNCV01000001">
    <property type="protein sequence ID" value="SDG52575.1"/>
    <property type="molecule type" value="Genomic_DNA"/>
</dbReference>
<reference evidence="4" key="1">
    <citation type="submission" date="2016-10" db="EMBL/GenBank/DDBJ databases">
        <authorList>
            <person name="Varghese N."/>
            <person name="Submissions S."/>
        </authorList>
    </citation>
    <scope>NUCLEOTIDE SEQUENCE [LARGE SCALE GENOMIC DNA]</scope>
    <source>
        <strain evidence="4">930I</strain>
    </source>
</reference>
<feature type="domain" description="GGDEF" evidence="2">
    <location>
        <begin position="95"/>
        <end position="266"/>
    </location>
</feature>
<gene>
    <name evidence="3" type="ORF">SAMN05421742_101476</name>
</gene>
<keyword evidence="4" id="KW-1185">Reference proteome</keyword>
<protein>
    <submittedName>
        <fullName evidence="3">Diguanylate cyclase (GGDEF) domain-containing protein</fullName>
    </submittedName>
</protein>
<proteinExistence type="predicted"/>
<evidence type="ECO:0000259" key="2">
    <source>
        <dbReference type="SMART" id="SM00267"/>
    </source>
</evidence>
<dbReference type="NCBIfam" id="TIGR00254">
    <property type="entry name" value="GGDEF"/>
    <property type="match status" value="1"/>
</dbReference>
<accession>A0A1G7UY89</accession>
<dbReference type="Gene3D" id="3.30.70.270">
    <property type="match status" value="1"/>
</dbReference>
<dbReference type="Proteomes" id="UP000217076">
    <property type="component" value="Unassembled WGS sequence"/>
</dbReference>
<feature type="region of interest" description="Disordered" evidence="1">
    <location>
        <begin position="1"/>
        <end position="52"/>
    </location>
</feature>
<dbReference type="InterPro" id="IPR000160">
    <property type="entry name" value="GGDEF_dom"/>
</dbReference>
<evidence type="ECO:0000313" key="3">
    <source>
        <dbReference type="EMBL" id="SDG52575.1"/>
    </source>
</evidence>
<dbReference type="SMART" id="SM00267">
    <property type="entry name" value="GGDEF"/>
    <property type="match status" value="1"/>
</dbReference>
<evidence type="ECO:0000256" key="1">
    <source>
        <dbReference type="SAM" id="MobiDB-lite"/>
    </source>
</evidence>
<dbReference type="Pfam" id="PF00990">
    <property type="entry name" value="GGDEF"/>
    <property type="match status" value="1"/>
</dbReference>
<sequence>MADSTDVGPFARPTPISGTSRTGRDSLGGGGAGGRPRHGATDAYEEAQGGGGHGHIVDEASVLGIPAHGLTEAQRAALGQLVGEMERLRWQLQQSEGRQAYLEDLADRHAFLPLINHRAFLRKLAWAIDQVEQQAFEAALLYVYVAPFEMIRLRHGIHAAEAALTHVARVLQANVRSSDIVGSLGGPALGVILTLTDAEAVKDKAGLLVRRMANSDFVWRGQTIGVPVFTGLRALASGDTPNGAVAGADQAMRGHLLATEDLVPQRHSWPAEWLEGEG</sequence>
<dbReference type="SUPFAM" id="SSF55073">
    <property type="entry name" value="Nucleotide cyclase"/>
    <property type="match status" value="1"/>
</dbReference>
<dbReference type="InterPro" id="IPR029787">
    <property type="entry name" value="Nucleotide_cyclase"/>
</dbReference>
<evidence type="ECO:0000313" key="4">
    <source>
        <dbReference type="Proteomes" id="UP000217076"/>
    </source>
</evidence>
<name>A0A1G7UY89_9PROT</name>
<organism evidence="3 4">
    <name type="scientific">Roseospirillum parvum</name>
    <dbReference type="NCBI Taxonomy" id="83401"/>
    <lineage>
        <taxon>Bacteria</taxon>
        <taxon>Pseudomonadati</taxon>
        <taxon>Pseudomonadota</taxon>
        <taxon>Alphaproteobacteria</taxon>
        <taxon>Rhodospirillales</taxon>
        <taxon>Rhodospirillaceae</taxon>
        <taxon>Roseospirillum</taxon>
    </lineage>
</organism>
<dbReference type="STRING" id="83401.SAMN05421742_101476"/>